<dbReference type="AlphaFoldDB" id="A0AA40B207"/>
<feature type="domain" description="CorA-like transporter" evidence="2">
    <location>
        <begin position="7"/>
        <end position="158"/>
    </location>
</feature>
<feature type="compositionally biased region" description="Polar residues" evidence="1">
    <location>
        <begin position="182"/>
        <end position="193"/>
    </location>
</feature>
<proteinExistence type="predicted"/>
<dbReference type="Pfam" id="PF26616">
    <property type="entry name" value="CorA-like"/>
    <property type="match status" value="1"/>
</dbReference>
<organism evidence="3 4">
    <name type="scientific">Lasiosphaeris hirsuta</name>
    <dbReference type="NCBI Taxonomy" id="260670"/>
    <lineage>
        <taxon>Eukaryota</taxon>
        <taxon>Fungi</taxon>
        <taxon>Dikarya</taxon>
        <taxon>Ascomycota</taxon>
        <taxon>Pezizomycotina</taxon>
        <taxon>Sordariomycetes</taxon>
        <taxon>Sordariomycetidae</taxon>
        <taxon>Sordariales</taxon>
        <taxon>Lasiosphaeriaceae</taxon>
        <taxon>Lasiosphaeris</taxon>
    </lineage>
</organism>
<evidence type="ECO:0000256" key="1">
    <source>
        <dbReference type="SAM" id="MobiDB-lite"/>
    </source>
</evidence>
<dbReference type="Proteomes" id="UP001172102">
    <property type="component" value="Unassembled WGS sequence"/>
</dbReference>
<dbReference type="EMBL" id="JAUKUA010000002">
    <property type="protein sequence ID" value="KAK0726120.1"/>
    <property type="molecule type" value="Genomic_DNA"/>
</dbReference>
<evidence type="ECO:0000313" key="4">
    <source>
        <dbReference type="Proteomes" id="UP001172102"/>
    </source>
</evidence>
<sequence>MHLLRGLKDPKCRHVFLESDHSRAPLNCTKEILLFLLTYHQVDPFFLDHLFLFGEREEPADVGLPHFQYGDTLVLNTQQPLIDHLGRSRRQIRQSFLLRAVEETPRAKWPWSVRQMAAYHFFDVMNGRALWITVKSNNTMQKRIIDNATDTPAFKADAGDDPRLQGTIYEVADVIGEGIKESVTNSQSAQSRGASAKTAEDDSESLYSATSSVVPQRVGFYISEMARLLVSSMPRGRLEDGQVRQTIPLADLAVFRRREDLEGPGLPYTPGSALQVLVNPTNKELRIATSDVDEEKTTYTRFKHVVEKQFMILEQIMNHQFRIEDRSGLDLKLRARKWLEGWDFRDLAVTIKTRPIHARLKTLQKIARGWVDFAREIKAITIFGKGFGDLIQPTDGTSMCPHWARVPAGQYYLAACVSDLKAIMDLRRMRLSGS</sequence>
<keyword evidence="4" id="KW-1185">Reference proteome</keyword>
<comment type="caution">
    <text evidence="3">The sequence shown here is derived from an EMBL/GenBank/DDBJ whole genome shotgun (WGS) entry which is preliminary data.</text>
</comment>
<protein>
    <recommendedName>
        <fullName evidence="2">CorA-like transporter domain-containing protein</fullName>
    </recommendedName>
</protein>
<reference evidence="3" key="1">
    <citation type="submission" date="2023-06" db="EMBL/GenBank/DDBJ databases">
        <title>Genome-scale phylogeny and comparative genomics of the fungal order Sordariales.</title>
        <authorList>
            <consortium name="Lawrence Berkeley National Laboratory"/>
            <person name="Hensen N."/>
            <person name="Bonometti L."/>
            <person name="Westerberg I."/>
            <person name="Brannstrom I.O."/>
            <person name="Guillou S."/>
            <person name="Cros-Aarteil S."/>
            <person name="Calhoun S."/>
            <person name="Haridas S."/>
            <person name="Kuo A."/>
            <person name="Mondo S."/>
            <person name="Pangilinan J."/>
            <person name="Riley R."/>
            <person name="Labutti K."/>
            <person name="Andreopoulos B."/>
            <person name="Lipzen A."/>
            <person name="Chen C."/>
            <person name="Yanf M."/>
            <person name="Daum C."/>
            <person name="Ng V."/>
            <person name="Clum A."/>
            <person name="Steindorff A."/>
            <person name="Ohm R."/>
            <person name="Martin F."/>
            <person name="Silar P."/>
            <person name="Natvig D."/>
            <person name="Lalanne C."/>
            <person name="Gautier V."/>
            <person name="Ament-Velasquez S.L."/>
            <person name="Kruys A."/>
            <person name="Hutchinson M.I."/>
            <person name="Powell A.J."/>
            <person name="Barry K."/>
            <person name="Miller A.N."/>
            <person name="Grigoriev I.V."/>
            <person name="Debuchy R."/>
            <person name="Gladieux P."/>
            <person name="Thoren M.H."/>
            <person name="Johannesson H."/>
        </authorList>
    </citation>
    <scope>NUCLEOTIDE SEQUENCE</scope>
    <source>
        <strain evidence="3">SMH4607-1</strain>
    </source>
</reference>
<dbReference type="InterPro" id="IPR058257">
    <property type="entry name" value="CorA-like_dom"/>
</dbReference>
<accession>A0AA40B207</accession>
<feature type="region of interest" description="Disordered" evidence="1">
    <location>
        <begin position="182"/>
        <end position="208"/>
    </location>
</feature>
<evidence type="ECO:0000313" key="3">
    <source>
        <dbReference type="EMBL" id="KAK0726120.1"/>
    </source>
</evidence>
<gene>
    <name evidence="3" type="ORF">B0H67DRAFT_642437</name>
</gene>
<name>A0AA40B207_9PEZI</name>
<evidence type="ECO:0000259" key="2">
    <source>
        <dbReference type="Pfam" id="PF26616"/>
    </source>
</evidence>